<evidence type="ECO:0000256" key="1">
    <source>
        <dbReference type="SAM" id="Phobius"/>
    </source>
</evidence>
<dbReference type="Proteomes" id="UP000640333">
    <property type="component" value="Unassembled WGS sequence"/>
</dbReference>
<keyword evidence="3" id="KW-1185">Reference proteome</keyword>
<comment type="caution">
    <text evidence="2">The sequence shown here is derived from an EMBL/GenBank/DDBJ whole genome shotgun (WGS) entry which is preliminary data.</text>
</comment>
<evidence type="ECO:0008006" key="4">
    <source>
        <dbReference type="Google" id="ProtNLM"/>
    </source>
</evidence>
<reference evidence="2" key="1">
    <citation type="submission" date="2020-10" db="EMBL/GenBank/DDBJ databases">
        <title>Bacterium isolated from coastal waters sediment.</title>
        <authorList>
            <person name="Chen R.-J."/>
            <person name="Lu D.-C."/>
            <person name="Zhu K.-L."/>
            <person name="Du Z.-J."/>
        </authorList>
    </citation>
    <scope>NUCLEOTIDE SEQUENCE</scope>
    <source>
        <strain evidence="2">N1Y112</strain>
    </source>
</reference>
<dbReference type="RefSeq" id="WP_193952597.1">
    <property type="nucleotide sequence ID" value="NZ_JADEYS010000005.1"/>
</dbReference>
<evidence type="ECO:0000313" key="3">
    <source>
        <dbReference type="Proteomes" id="UP000640333"/>
    </source>
</evidence>
<sequence length="164" mass="18558">MNKGMFWLVWGVGVLPMLLAMGMYFGQVGVPDGRMNHGDLLPPGAELEEWEIEDAAGEQWVHSGDWHLLLTYNECDRSCVTWKTTLPNLHQALGRERDRVQWHLLSGHPAETKTMLVSDRIGEIGSAVWVADPLGNLVMRYPLDQDPRDLLLDLKRMLKLSKVG</sequence>
<gene>
    <name evidence="2" type="ORF">IOQ59_07220</name>
</gene>
<name>A0A8J7K9Q3_9GAMM</name>
<feature type="transmembrane region" description="Helical" evidence="1">
    <location>
        <begin position="6"/>
        <end position="25"/>
    </location>
</feature>
<evidence type="ECO:0000313" key="2">
    <source>
        <dbReference type="EMBL" id="MBE9397051.1"/>
    </source>
</evidence>
<keyword evidence="1" id="KW-0812">Transmembrane</keyword>
<keyword evidence="1" id="KW-0472">Membrane</keyword>
<dbReference type="EMBL" id="JADEYS010000005">
    <property type="protein sequence ID" value="MBE9397051.1"/>
    <property type="molecule type" value="Genomic_DNA"/>
</dbReference>
<dbReference type="AlphaFoldDB" id="A0A8J7K9Q3"/>
<protein>
    <recommendedName>
        <fullName evidence="4">Thioredoxin domain-containing protein</fullName>
    </recommendedName>
</protein>
<keyword evidence="1" id="KW-1133">Transmembrane helix</keyword>
<proteinExistence type="predicted"/>
<organism evidence="2 3">
    <name type="scientific">Pontibacterium sinense</name>
    <dbReference type="NCBI Taxonomy" id="2781979"/>
    <lineage>
        <taxon>Bacteria</taxon>
        <taxon>Pseudomonadati</taxon>
        <taxon>Pseudomonadota</taxon>
        <taxon>Gammaproteobacteria</taxon>
        <taxon>Oceanospirillales</taxon>
        <taxon>Oceanospirillaceae</taxon>
        <taxon>Pontibacterium</taxon>
    </lineage>
</organism>
<accession>A0A8J7K9Q3</accession>